<protein>
    <recommendedName>
        <fullName evidence="2">NADPH--hemoprotein reductase</fullName>
        <ecNumber evidence="2">1.6.2.4</ecNumber>
    </recommendedName>
</protein>
<dbReference type="SUPFAM" id="SSF52343">
    <property type="entry name" value="Ferredoxin reductase-like, C-terminal NADP-linked domain"/>
    <property type="match status" value="1"/>
</dbReference>
<evidence type="ECO:0000313" key="5">
    <source>
        <dbReference type="EMBL" id="WQD36988.1"/>
    </source>
</evidence>
<dbReference type="Pfam" id="PF00258">
    <property type="entry name" value="Flavodoxin_1"/>
    <property type="match status" value="1"/>
</dbReference>
<dbReference type="PANTHER" id="PTHR19384:SF17">
    <property type="entry name" value="NADPH--CYTOCHROME P450 REDUCTASE"/>
    <property type="match status" value="1"/>
</dbReference>
<keyword evidence="3" id="KW-1133">Transmembrane helix</keyword>
<organism evidence="5 6">
    <name type="scientific">Niabella yanshanensis</name>
    <dbReference type="NCBI Taxonomy" id="577386"/>
    <lineage>
        <taxon>Bacteria</taxon>
        <taxon>Pseudomonadati</taxon>
        <taxon>Bacteroidota</taxon>
        <taxon>Chitinophagia</taxon>
        <taxon>Chitinophagales</taxon>
        <taxon>Chitinophagaceae</taxon>
        <taxon>Niabella</taxon>
    </lineage>
</organism>
<dbReference type="EMBL" id="CP139960">
    <property type="protein sequence ID" value="WQD36988.1"/>
    <property type="molecule type" value="Genomic_DNA"/>
</dbReference>
<dbReference type="Proteomes" id="UP001325680">
    <property type="component" value="Chromosome"/>
</dbReference>
<accession>A0ABZ0W2Y1</accession>
<feature type="transmembrane region" description="Helical" evidence="3">
    <location>
        <begin position="130"/>
        <end position="151"/>
    </location>
</feature>
<dbReference type="PROSITE" id="PS50902">
    <property type="entry name" value="FLAVODOXIN_LIKE"/>
    <property type="match status" value="1"/>
</dbReference>
<dbReference type="SUPFAM" id="SSF52218">
    <property type="entry name" value="Flavoproteins"/>
    <property type="match status" value="1"/>
</dbReference>
<keyword evidence="3" id="KW-0812">Transmembrane</keyword>
<dbReference type="SUPFAM" id="SSF63380">
    <property type="entry name" value="Riboflavin synthase domain-like"/>
    <property type="match status" value="1"/>
</dbReference>
<evidence type="ECO:0000256" key="2">
    <source>
        <dbReference type="ARBA" id="ARBA00023797"/>
    </source>
</evidence>
<evidence type="ECO:0000259" key="4">
    <source>
        <dbReference type="PROSITE" id="PS50902"/>
    </source>
</evidence>
<name>A0ABZ0W2Y1_9BACT</name>
<evidence type="ECO:0000256" key="3">
    <source>
        <dbReference type="SAM" id="Phobius"/>
    </source>
</evidence>
<proteinExistence type="predicted"/>
<dbReference type="InterPro" id="IPR029039">
    <property type="entry name" value="Flavoprotein-like_sf"/>
</dbReference>
<feature type="transmembrane region" description="Helical" evidence="3">
    <location>
        <begin position="172"/>
        <end position="197"/>
    </location>
</feature>
<dbReference type="Pfam" id="PF03929">
    <property type="entry name" value="PepSY_TM"/>
    <property type="match status" value="1"/>
</dbReference>
<dbReference type="Gene3D" id="3.40.50.80">
    <property type="entry name" value="Nucleotide-binding domain of ferredoxin-NADP reductase (FNR) module"/>
    <property type="match status" value="1"/>
</dbReference>
<dbReference type="InterPro" id="IPR001433">
    <property type="entry name" value="OxRdtase_FAD/NAD-bd"/>
</dbReference>
<dbReference type="Pfam" id="PF00175">
    <property type="entry name" value="NAD_binding_1"/>
    <property type="match status" value="1"/>
</dbReference>
<feature type="transmembrane region" description="Helical" evidence="3">
    <location>
        <begin position="298"/>
        <end position="322"/>
    </location>
</feature>
<dbReference type="InterPro" id="IPR005625">
    <property type="entry name" value="PepSY-ass_TM"/>
</dbReference>
<feature type="transmembrane region" description="Helical" evidence="3">
    <location>
        <begin position="12"/>
        <end position="33"/>
    </location>
</feature>
<evidence type="ECO:0000313" key="6">
    <source>
        <dbReference type="Proteomes" id="UP001325680"/>
    </source>
</evidence>
<dbReference type="Gene3D" id="2.40.30.10">
    <property type="entry name" value="Translation factors"/>
    <property type="match status" value="1"/>
</dbReference>
<dbReference type="RefSeq" id="WP_114791915.1">
    <property type="nucleotide sequence ID" value="NZ_CP139960.1"/>
</dbReference>
<dbReference type="InterPro" id="IPR008254">
    <property type="entry name" value="Flavodoxin/NO_synth"/>
</dbReference>
<keyword evidence="6" id="KW-1185">Reference proteome</keyword>
<keyword evidence="1" id="KW-0285">Flavoprotein</keyword>
<dbReference type="InterPro" id="IPR017938">
    <property type="entry name" value="Riboflavin_synthase-like_b-brl"/>
</dbReference>
<dbReference type="EC" id="1.6.2.4" evidence="2"/>
<sequence>MIISVWRYSHLTLAISSFLLLTIASVTGIFLAFEPVIEKSRDYKAASFDTLTLAQTVPLLKEKFPGIQEVSVDDHQFVLVKYAAEEGGDQQVYVDPATGKVLGIPTEKLPLFQWMTTLHRSLFIHETGRILMGITAFLLILIAVSGIFLVVQRQNGWKNFFSNVEKTGFAQYYHVVFGRISLFFILAIALTGTYMAVYRFMPTPGKASALIDESQIKEEPLKELSEFTVLQQTPLSSLQKLQYPFSDFPEDYYNVQLKGRELCINQFTGDILAQQNYTKTYQLANFSLRWHTGRWGTIWALLMALASAYILFFIYSGFAITLKRRRGRSKNKFKAKDARILILVGSENGGTFKFADAIYTQLIRHGEKVFITDLSNFTAFPNAEQLVIMTSTYGQGDAPSNAKRLADRIRQYPQGQTIQYSIVGFGSRSYSRFCQFAFDIEKLLQKTSWANPVLPVYTVNDKSPQDFSGWMTEWTHKTGFSMLMPRELLEPDTADLKKLSVTSRTNPDEEASFIIQFKSSQLRHAVSGDLLAIYPRNDHRERLYSIGKVDKNIQLSVKLHEHGLGSSFLNHLQQGDIIKAKLVKNQHFRFPKKTKKVIMVSNGTGIAPFLGMITENRRKIPIELYCGFRNRSSFTLYEPFLNKQLSKGNLASLSLVLSREEEKEYVSHRLLKNSDAILQCLKNGGVIMLCGSLSMQNDVMKVLEDICSVEDPMRLPELVAQGKILTDCY</sequence>
<dbReference type="InterPro" id="IPR039261">
    <property type="entry name" value="FNR_nucleotide-bd"/>
</dbReference>
<gene>
    <name evidence="5" type="ORF">U0035_15045</name>
</gene>
<feature type="domain" description="Flavodoxin-like" evidence="4">
    <location>
        <begin position="340"/>
        <end position="479"/>
    </location>
</feature>
<keyword evidence="3" id="KW-0472">Membrane</keyword>
<evidence type="ECO:0000256" key="1">
    <source>
        <dbReference type="ARBA" id="ARBA00022630"/>
    </source>
</evidence>
<dbReference type="Gene3D" id="3.40.50.360">
    <property type="match status" value="1"/>
</dbReference>
<dbReference type="PANTHER" id="PTHR19384">
    <property type="entry name" value="NITRIC OXIDE SYNTHASE-RELATED"/>
    <property type="match status" value="1"/>
</dbReference>
<reference evidence="5 6" key="1">
    <citation type="submission" date="2023-12" db="EMBL/GenBank/DDBJ databases">
        <title>Genome sequencing and assembly of bacterial species from a model synthetic community.</title>
        <authorList>
            <person name="Hogle S.L."/>
        </authorList>
    </citation>
    <scope>NUCLEOTIDE SEQUENCE [LARGE SCALE GENOMIC DNA]</scope>
    <source>
        <strain evidence="5 6">HAMBI_3031</strain>
    </source>
</reference>